<dbReference type="RefSeq" id="WP_244923891.1">
    <property type="nucleotide sequence ID" value="NZ_PVNL01000097.1"/>
</dbReference>
<dbReference type="Proteomes" id="UP000238823">
    <property type="component" value="Unassembled WGS sequence"/>
</dbReference>
<feature type="compositionally biased region" description="Acidic residues" evidence="1">
    <location>
        <begin position="9"/>
        <end position="27"/>
    </location>
</feature>
<name>A0A2S9YJA1_9BACT</name>
<dbReference type="AlphaFoldDB" id="A0A2S9YJA1"/>
<evidence type="ECO:0000313" key="2">
    <source>
        <dbReference type="EMBL" id="PRQ05151.1"/>
    </source>
</evidence>
<proteinExistence type="predicted"/>
<evidence type="ECO:0000313" key="3">
    <source>
        <dbReference type="Proteomes" id="UP000238823"/>
    </source>
</evidence>
<sequence>MHRGGAGDGDGEGDGDGDDNSECDAPNDESKAGAISRPVQFVDIGDTPVFLVA</sequence>
<dbReference type="EMBL" id="PVNL01000097">
    <property type="protein sequence ID" value="PRQ05151.1"/>
    <property type="molecule type" value="Genomic_DNA"/>
</dbReference>
<feature type="region of interest" description="Disordered" evidence="1">
    <location>
        <begin position="1"/>
        <end position="39"/>
    </location>
</feature>
<gene>
    <name evidence="2" type="ORF">ENSA7_47800</name>
</gene>
<protein>
    <submittedName>
        <fullName evidence="2">Uncharacterized protein</fullName>
    </submittedName>
</protein>
<reference evidence="2 3" key="1">
    <citation type="submission" date="2018-03" db="EMBL/GenBank/DDBJ databases">
        <title>Draft Genome Sequences of the Obligatory Marine Myxobacteria Enhygromyxa salina SWB007.</title>
        <authorList>
            <person name="Poehlein A."/>
            <person name="Moghaddam J.A."/>
            <person name="Harms H."/>
            <person name="Alanjari M."/>
            <person name="Koenig G.M."/>
            <person name="Daniel R."/>
            <person name="Schaeberle T.F."/>
        </authorList>
    </citation>
    <scope>NUCLEOTIDE SEQUENCE [LARGE SCALE GENOMIC DNA]</scope>
    <source>
        <strain evidence="2 3">SWB007</strain>
    </source>
</reference>
<evidence type="ECO:0000256" key="1">
    <source>
        <dbReference type="SAM" id="MobiDB-lite"/>
    </source>
</evidence>
<accession>A0A2S9YJA1</accession>
<comment type="caution">
    <text evidence="2">The sequence shown here is derived from an EMBL/GenBank/DDBJ whole genome shotgun (WGS) entry which is preliminary data.</text>
</comment>
<organism evidence="2 3">
    <name type="scientific">Enhygromyxa salina</name>
    <dbReference type="NCBI Taxonomy" id="215803"/>
    <lineage>
        <taxon>Bacteria</taxon>
        <taxon>Pseudomonadati</taxon>
        <taxon>Myxococcota</taxon>
        <taxon>Polyangia</taxon>
        <taxon>Nannocystales</taxon>
        <taxon>Nannocystaceae</taxon>
        <taxon>Enhygromyxa</taxon>
    </lineage>
</organism>